<dbReference type="InterPro" id="IPR015867">
    <property type="entry name" value="N-reg_PII/ATP_PRibTrfase_C"/>
</dbReference>
<dbReference type="GO" id="GO:0010038">
    <property type="term" value="P:response to metal ion"/>
    <property type="evidence" value="ECO:0007669"/>
    <property type="project" value="InterPro"/>
</dbReference>
<dbReference type="Gene3D" id="3.30.70.120">
    <property type="match status" value="1"/>
</dbReference>
<dbReference type="PANTHER" id="PTHR23419">
    <property type="entry name" value="DIVALENT CATION TOLERANCE CUTA-RELATED"/>
    <property type="match status" value="1"/>
</dbReference>
<evidence type="ECO:0000313" key="3">
    <source>
        <dbReference type="EMBL" id="MBR7837267.1"/>
    </source>
</evidence>
<feature type="region of interest" description="Disordered" evidence="2">
    <location>
        <begin position="107"/>
        <end position="130"/>
    </location>
</feature>
<organism evidence="3 4">
    <name type="scientific">Actinospica durhamensis</name>
    <dbReference type="NCBI Taxonomy" id="1508375"/>
    <lineage>
        <taxon>Bacteria</taxon>
        <taxon>Bacillati</taxon>
        <taxon>Actinomycetota</taxon>
        <taxon>Actinomycetes</taxon>
        <taxon>Catenulisporales</taxon>
        <taxon>Actinospicaceae</taxon>
        <taxon>Actinospica</taxon>
    </lineage>
</organism>
<evidence type="ECO:0000313" key="4">
    <source>
        <dbReference type="Proteomes" id="UP000675781"/>
    </source>
</evidence>
<dbReference type="SUPFAM" id="SSF54913">
    <property type="entry name" value="GlnB-like"/>
    <property type="match status" value="1"/>
</dbReference>
<reference evidence="3" key="1">
    <citation type="submission" date="2021-04" db="EMBL/GenBank/DDBJ databases">
        <title>Genome based classification of Actinospica acidithermotolerans sp. nov., an actinobacterium isolated from an Indonesian hot spring.</title>
        <authorList>
            <person name="Kusuma A.B."/>
            <person name="Putra K.E."/>
            <person name="Nafisah S."/>
            <person name="Loh J."/>
            <person name="Nouioui I."/>
            <person name="Goodfellow M."/>
        </authorList>
    </citation>
    <scope>NUCLEOTIDE SEQUENCE</scope>
    <source>
        <strain evidence="3">CSCA 57</strain>
    </source>
</reference>
<comment type="similarity">
    <text evidence="1">Belongs to the CutA family.</text>
</comment>
<dbReference type="InterPro" id="IPR011322">
    <property type="entry name" value="N-reg_PII-like_a/b"/>
</dbReference>
<evidence type="ECO:0000256" key="1">
    <source>
        <dbReference type="ARBA" id="ARBA00010169"/>
    </source>
</evidence>
<keyword evidence="4" id="KW-1185">Reference proteome</keyword>
<dbReference type="EMBL" id="JAGSOG010000192">
    <property type="protein sequence ID" value="MBR7837267.1"/>
    <property type="molecule type" value="Genomic_DNA"/>
</dbReference>
<name>A0A941IT71_9ACTN</name>
<evidence type="ECO:0000256" key="2">
    <source>
        <dbReference type="SAM" id="MobiDB-lite"/>
    </source>
</evidence>
<dbReference type="RefSeq" id="WP_212531734.1">
    <property type="nucleotide sequence ID" value="NZ_JAGSOG010000192.1"/>
</dbReference>
<gene>
    <name evidence="3" type="ORF">KDL01_28575</name>
</gene>
<sequence length="130" mass="13536">MADDLLRVLTSAPDLASAQDLARSAVAAGLAGNAQVLGPVFAVFRHLGEVGEGSEFQVVLASTVQAYPALERHLLDAHPWQNPEIVALPVTHTPAAYARWLREATGGGAEAGTVDAEPEIEAETEPATAD</sequence>
<dbReference type="AlphaFoldDB" id="A0A941IT71"/>
<dbReference type="InterPro" id="IPR004323">
    <property type="entry name" value="Ion_tolerance_CutA"/>
</dbReference>
<dbReference type="PANTHER" id="PTHR23419:SF8">
    <property type="entry name" value="FI09726P"/>
    <property type="match status" value="1"/>
</dbReference>
<dbReference type="Proteomes" id="UP000675781">
    <property type="component" value="Unassembled WGS sequence"/>
</dbReference>
<accession>A0A941IT71</accession>
<proteinExistence type="inferred from homology"/>
<dbReference type="GO" id="GO:0005507">
    <property type="term" value="F:copper ion binding"/>
    <property type="evidence" value="ECO:0007669"/>
    <property type="project" value="TreeGrafter"/>
</dbReference>
<comment type="caution">
    <text evidence="3">The sequence shown here is derived from an EMBL/GenBank/DDBJ whole genome shotgun (WGS) entry which is preliminary data.</text>
</comment>
<protein>
    <submittedName>
        <fullName evidence="3">Divalent-cation tolerance protein CutA</fullName>
    </submittedName>
</protein>
<dbReference type="Pfam" id="PF03091">
    <property type="entry name" value="CutA1"/>
    <property type="match status" value="1"/>
</dbReference>